<reference evidence="1" key="1">
    <citation type="submission" date="2022-11" db="EMBL/GenBank/DDBJ databases">
        <authorList>
            <person name="Hyden B.L."/>
            <person name="Feng K."/>
            <person name="Yates T."/>
            <person name="Jawdy S."/>
            <person name="Smart L.B."/>
            <person name="Muchero W."/>
        </authorList>
    </citation>
    <scope>NUCLEOTIDE SEQUENCE</scope>
    <source>
        <tissue evidence="1">Shoot tip</tissue>
    </source>
</reference>
<organism evidence="1 2">
    <name type="scientific">Salix koriyanagi</name>
    <dbReference type="NCBI Taxonomy" id="2511006"/>
    <lineage>
        <taxon>Eukaryota</taxon>
        <taxon>Viridiplantae</taxon>
        <taxon>Streptophyta</taxon>
        <taxon>Embryophyta</taxon>
        <taxon>Tracheophyta</taxon>
        <taxon>Spermatophyta</taxon>
        <taxon>Magnoliopsida</taxon>
        <taxon>eudicotyledons</taxon>
        <taxon>Gunneridae</taxon>
        <taxon>Pentapetalae</taxon>
        <taxon>rosids</taxon>
        <taxon>fabids</taxon>
        <taxon>Malpighiales</taxon>
        <taxon>Salicaceae</taxon>
        <taxon>Saliceae</taxon>
        <taxon>Salix</taxon>
    </lineage>
</organism>
<accession>A0A9Q1A8V4</accession>
<comment type="caution">
    <text evidence="1">The sequence shown here is derived from an EMBL/GenBank/DDBJ whole genome shotgun (WGS) entry which is preliminary data.</text>
</comment>
<protein>
    <submittedName>
        <fullName evidence="1">Uncharacterized protein</fullName>
    </submittedName>
</protein>
<evidence type="ECO:0000313" key="1">
    <source>
        <dbReference type="EMBL" id="KAJ6762131.1"/>
    </source>
</evidence>
<dbReference type="AlphaFoldDB" id="A0A9Q1A8V4"/>
<keyword evidence="2" id="KW-1185">Reference proteome</keyword>
<dbReference type="EMBL" id="JAPFFM010000005">
    <property type="protein sequence ID" value="KAJ6762131.1"/>
    <property type="molecule type" value="Genomic_DNA"/>
</dbReference>
<proteinExistence type="predicted"/>
<evidence type="ECO:0000313" key="2">
    <source>
        <dbReference type="Proteomes" id="UP001151752"/>
    </source>
</evidence>
<name>A0A9Q1A8V4_9ROSI</name>
<reference evidence="1" key="2">
    <citation type="journal article" date="2023" name="Int. J. Mol. Sci.">
        <title>De Novo Assembly and Annotation of 11 Diverse Shrub Willow (Salix) Genomes Reveals Novel Gene Organization in Sex-Linked Regions.</title>
        <authorList>
            <person name="Hyden B."/>
            <person name="Feng K."/>
            <person name="Yates T.B."/>
            <person name="Jawdy S."/>
            <person name="Cereghino C."/>
            <person name="Smart L.B."/>
            <person name="Muchero W."/>
        </authorList>
    </citation>
    <scope>NUCLEOTIDE SEQUENCE</scope>
    <source>
        <tissue evidence="1">Shoot tip</tissue>
    </source>
</reference>
<gene>
    <name evidence="1" type="ORF">OIU74_024752</name>
</gene>
<sequence length="75" mass="8442">MMGVIKWQIAYSGLAFVKLKELQRHRFPDLITVLLTVKYKAPYARASRDPHGPVEKCLGGKARVGIGVSGFWRVE</sequence>
<dbReference type="Proteomes" id="UP001151752">
    <property type="component" value="Chromosome 19"/>
</dbReference>